<proteinExistence type="predicted"/>
<reference evidence="2" key="1">
    <citation type="journal article" date="2019" name="Int. J. Syst. Evol. Microbiol.">
        <title>The Global Catalogue of Microorganisms (GCM) 10K type strain sequencing project: providing services to taxonomists for standard genome sequencing and annotation.</title>
        <authorList>
            <consortium name="The Broad Institute Genomics Platform"/>
            <consortium name="The Broad Institute Genome Sequencing Center for Infectious Disease"/>
            <person name="Wu L."/>
            <person name="Ma J."/>
        </authorList>
    </citation>
    <scope>NUCLEOTIDE SEQUENCE [LARGE SCALE GENOMIC DNA]</scope>
    <source>
        <strain evidence="2">JCM 17138</strain>
    </source>
</reference>
<keyword evidence="2" id="KW-1185">Reference proteome</keyword>
<dbReference type="Proteomes" id="UP001501009">
    <property type="component" value="Unassembled WGS sequence"/>
</dbReference>
<gene>
    <name evidence="1" type="ORF">GCM10022403_086400</name>
</gene>
<organism evidence="1 2">
    <name type="scientific">Streptomyces coacervatus</name>
    <dbReference type="NCBI Taxonomy" id="647381"/>
    <lineage>
        <taxon>Bacteria</taxon>
        <taxon>Bacillati</taxon>
        <taxon>Actinomycetota</taxon>
        <taxon>Actinomycetes</taxon>
        <taxon>Kitasatosporales</taxon>
        <taxon>Streptomycetaceae</taxon>
        <taxon>Streptomyces</taxon>
    </lineage>
</organism>
<name>A0ABP7JC88_9ACTN</name>
<evidence type="ECO:0000313" key="2">
    <source>
        <dbReference type="Proteomes" id="UP001501009"/>
    </source>
</evidence>
<evidence type="ECO:0000313" key="1">
    <source>
        <dbReference type="EMBL" id="GAA3840891.1"/>
    </source>
</evidence>
<dbReference type="EMBL" id="BAABDE010000039">
    <property type="protein sequence ID" value="GAA3840891.1"/>
    <property type="molecule type" value="Genomic_DNA"/>
</dbReference>
<sequence length="70" mass="7546">MAHIDDPELGIQGVLEDAVDVRPGQAEGHVDAGSLQCSHDESTTGCGCHSMVRLSGRMESFDKGCRWGRF</sequence>
<comment type="caution">
    <text evidence="1">The sequence shown here is derived from an EMBL/GenBank/DDBJ whole genome shotgun (WGS) entry which is preliminary data.</text>
</comment>
<accession>A0ABP7JC88</accession>
<protein>
    <submittedName>
        <fullName evidence="1">Uncharacterized protein</fullName>
    </submittedName>
</protein>